<keyword evidence="4" id="KW-1185">Reference proteome</keyword>
<keyword evidence="1" id="KW-0732">Signal</keyword>
<proteinExistence type="predicted"/>
<dbReference type="InterPro" id="IPR026444">
    <property type="entry name" value="Secre_tail"/>
</dbReference>
<organism evidence="3 4">
    <name type="scientific">Psychroflexus planctonicus</name>
    <dbReference type="NCBI Taxonomy" id="1526575"/>
    <lineage>
        <taxon>Bacteria</taxon>
        <taxon>Pseudomonadati</taxon>
        <taxon>Bacteroidota</taxon>
        <taxon>Flavobacteriia</taxon>
        <taxon>Flavobacteriales</taxon>
        <taxon>Flavobacteriaceae</taxon>
        <taxon>Psychroflexus</taxon>
    </lineage>
</organism>
<gene>
    <name evidence="3" type="ORF">GCM10010832_19620</name>
</gene>
<comment type="caution">
    <text evidence="3">The sequence shown here is derived from an EMBL/GenBank/DDBJ whole genome shotgun (WGS) entry which is preliminary data.</text>
</comment>
<protein>
    <recommendedName>
        <fullName evidence="2">Secretion system C-terminal sorting domain-containing protein</fullName>
    </recommendedName>
</protein>
<dbReference type="Pfam" id="PF18962">
    <property type="entry name" value="Por_Secre_tail"/>
    <property type="match status" value="1"/>
</dbReference>
<evidence type="ECO:0000259" key="2">
    <source>
        <dbReference type="Pfam" id="PF18962"/>
    </source>
</evidence>
<evidence type="ECO:0000313" key="3">
    <source>
        <dbReference type="EMBL" id="GGE39468.1"/>
    </source>
</evidence>
<evidence type="ECO:0000256" key="1">
    <source>
        <dbReference type="ARBA" id="ARBA00022729"/>
    </source>
</evidence>
<evidence type="ECO:0000313" key="4">
    <source>
        <dbReference type="Proteomes" id="UP000599179"/>
    </source>
</evidence>
<reference evidence="4" key="1">
    <citation type="journal article" date="2019" name="Int. J. Syst. Evol. Microbiol.">
        <title>The Global Catalogue of Microorganisms (GCM) 10K type strain sequencing project: providing services to taxonomists for standard genome sequencing and annotation.</title>
        <authorList>
            <consortium name="The Broad Institute Genomics Platform"/>
            <consortium name="The Broad Institute Genome Sequencing Center for Infectious Disease"/>
            <person name="Wu L."/>
            <person name="Ma J."/>
        </authorList>
    </citation>
    <scope>NUCLEOTIDE SEQUENCE [LARGE SCALE GENOMIC DNA]</scope>
    <source>
        <strain evidence="4">CGMCC 1.12931</strain>
    </source>
</reference>
<accession>A0ABQ1SJ61</accession>
<name>A0ABQ1SJ61_9FLAO</name>
<dbReference type="NCBIfam" id="TIGR04183">
    <property type="entry name" value="Por_Secre_tail"/>
    <property type="match status" value="1"/>
</dbReference>
<dbReference type="Proteomes" id="UP000599179">
    <property type="component" value="Unassembled WGS sequence"/>
</dbReference>
<dbReference type="EMBL" id="BMGM01000008">
    <property type="protein sequence ID" value="GGE39468.1"/>
    <property type="molecule type" value="Genomic_DNA"/>
</dbReference>
<sequence>MTISYGQNLITNGTFDDATGWTVVNQYGTDSTNGSVEFIDGTVTVGKLDATDEGWIHMGFYTSVDLSAGWHQFDMEMDFDGINDIWGEVYIGADEPVQNQEYFGDMQVLKAYNAWDCDQTYTGSAVASGCDTANPGLFFIPSDGTYYLLFRSGGSNFGTNGVALDDFNLVTSVAPEGMTSDFNFDFQTPTELQAFNLSWNEDATNTETDGINTSLEVAEISGINDDWYSKFYFQNQNGIDMSSGDRGISLKVNGPRALPVTVKIENGGETSEVTLDYTTPNSWQELIFDFTGASSVSNTEIAVFFDIEVNSDVVSDPELNTFQIDDFVFGEYTTLSSSNFEITDLKIYPNPTTHLWNVSTNNERITLLEVYDITGKKVFSLQPQSVNTQIDSSNLNSGIYILKLSTENGSVSKKLIKE</sequence>
<feature type="domain" description="Secretion system C-terminal sorting" evidence="2">
    <location>
        <begin position="347"/>
        <end position="416"/>
    </location>
</feature>